<dbReference type="GO" id="GO:0006878">
    <property type="term" value="P:intracellular copper ion homeostasis"/>
    <property type="evidence" value="ECO:0007669"/>
    <property type="project" value="TreeGrafter"/>
</dbReference>
<dbReference type="Gene3D" id="3.90.430.10">
    <property type="entry name" value="Copper fist DNA-binding domain"/>
    <property type="match status" value="1"/>
</dbReference>
<dbReference type="OrthoDB" id="5600085at2759"/>
<dbReference type="PANTHER" id="PTHR28088">
    <property type="entry name" value="TRANSCRIPTIONAL ACTIVATOR HAA1-RELATED"/>
    <property type="match status" value="1"/>
</dbReference>
<feature type="region of interest" description="Disordered" evidence="8">
    <location>
        <begin position="400"/>
        <end position="420"/>
    </location>
</feature>
<dbReference type="FunFam" id="3.90.430.10:FF:000001">
    <property type="entry name" value="Copper fist DNA-binding protein"/>
    <property type="match status" value="1"/>
</dbReference>
<reference evidence="10" key="1">
    <citation type="journal article" date="2020" name="Stud. Mycol.">
        <title>101 Dothideomycetes genomes: a test case for predicting lifestyles and emergence of pathogens.</title>
        <authorList>
            <person name="Haridas S."/>
            <person name="Albert R."/>
            <person name="Binder M."/>
            <person name="Bloem J."/>
            <person name="Labutti K."/>
            <person name="Salamov A."/>
            <person name="Andreopoulos B."/>
            <person name="Baker S."/>
            <person name="Barry K."/>
            <person name="Bills G."/>
            <person name="Bluhm B."/>
            <person name="Cannon C."/>
            <person name="Castanera R."/>
            <person name="Culley D."/>
            <person name="Daum C."/>
            <person name="Ezra D."/>
            <person name="Gonzalez J."/>
            <person name="Henrissat B."/>
            <person name="Kuo A."/>
            <person name="Liang C."/>
            <person name="Lipzen A."/>
            <person name="Lutzoni F."/>
            <person name="Magnuson J."/>
            <person name="Mondo S."/>
            <person name="Nolan M."/>
            <person name="Ohm R."/>
            <person name="Pangilinan J."/>
            <person name="Park H.-J."/>
            <person name="Ramirez L."/>
            <person name="Alfaro M."/>
            <person name="Sun H."/>
            <person name="Tritt A."/>
            <person name="Yoshinaga Y."/>
            <person name="Zwiers L.-H."/>
            <person name="Turgeon B."/>
            <person name="Goodwin S."/>
            <person name="Spatafora J."/>
            <person name="Crous P."/>
            <person name="Grigoriev I."/>
        </authorList>
    </citation>
    <scope>NUCLEOTIDE SEQUENCE</scope>
    <source>
        <strain evidence="10">CBS 125425</strain>
    </source>
</reference>
<evidence type="ECO:0000259" key="9">
    <source>
        <dbReference type="PROSITE" id="PS50073"/>
    </source>
</evidence>
<evidence type="ECO:0000256" key="4">
    <source>
        <dbReference type="ARBA" id="ARBA00023008"/>
    </source>
</evidence>
<dbReference type="GO" id="GO:0005507">
    <property type="term" value="F:copper ion binding"/>
    <property type="evidence" value="ECO:0007669"/>
    <property type="project" value="InterPro"/>
</dbReference>
<dbReference type="GO" id="GO:0005634">
    <property type="term" value="C:nucleus"/>
    <property type="evidence" value="ECO:0007669"/>
    <property type="project" value="UniProtKB-SubCell"/>
</dbReference>
<dbReference type="InterPro" id="IPR036395">
    <property type="entry name" value="Cu_fist_DNA-bd_dom_sf"/>
</dbReference>
<organism evidence="10 11">
    <name type="scientific">Polyplosphaeria fusca</name>
    <dbReference type="NCBI Taxonomy" id="682080"/>
    <lineage>
        <taxon>Eukaryota</taxon>
        <taxon>Fungi</taxon>
        <taxon>Dikarya</taxon>
        <taxon>Ascomycota</taxon>
        <taxon>Pezizomycotina</taxon>
        <taxon>Dothideomycetes</taxon>
        <taxon>Pleosporomycetidae</taxon>
        <taxon>Pleosporales</taxon>
        <taxon>Tetraplosphaeriaceae</taxon>
        <taxon>Polyplosphaeria</taxon>
    </lineage>
</organism>
<dbReference type="PRINTS" id="PR00617">
    <property type="entry name" value="COPPERFIST"/>
</dbReference>
<dbReference type="PANTHER" id="PTHR28088:SF5">
    <property type="entry name" value="TRANSCRIPTIONAL ACTIVATOR HAA1-RELATED"/>
    <property type="match status" value="1"/>
</dbReference>
<dbReference type="SMART" id="SM01090">
    <property type="entry name" value="Copper-fist"/>
    <property type="match status" value="1"/>
</dbReference>
<evidence type="ECO:0000313" key="11">
    <source>
        <dbReference type="Proteomes" id="UP000799444"/>
    </source>
</evidence>
<dbReference type="PROSITE" id="PS50073">
    <property type="entry name" value="COPPER_FIST_2"/>
    <property type="match status" value="1"/>
</dbReference>
<dbReference type="Proteomes" id="UP000799444">
    <property type="component" value="Unassembled WGS sequence"/>
</dbReference>
<keyword evidence="4" id="KW-0186">Copper</keyword>
<feature type="region of interest" description="Disordered" evidence="8">
    <location>
        <begin position="58"/>
        <end position="89"/>
    </location>
</feature>
<dbReference type="AlphaFoldDB" id="A0A9P4V2L0"/>
<feature type="region of interest" description="Disordered" evidence="8">
    <location>
        <begin position="253"/>
        <end position="272"/>
    </location>
</feature>
<feature type="region of interest" description="Disordered" evidence="8">
    <location>
        <begin position="340"/>
        <end position="364"/>
    </location>
</feature>
<dbReference type="EMBL" id="ML996161">
    <property type="protein sequence ID" value="KAF2733425.1"/>
    <property type="molecule type" value="Genomic_DNA"/>
</dbReference>
<dbReference type="SMART" id="SM00412">
    <property type="entry name" value="Cu_FIST"/>
    <property type="match status" value="1"/>
</dbReference>
<sequence length="508" mass="54439">MPLIKGEKYACTSCIKGHRVSGCNHNDRELHHINPKGRPVKQCEHCRTARKSKSHHAKCDCGEKKDKDKHKDKGDAKGEISSDTSPGDISNLDAVEEGSCCCHSGSKCICGVKKEPFDLKLDTGKLTLHGARAKPKLTATHSESILTVFANGHHKPCHRNNNSAHVSGAPYKIPRPHSLHGSYAFDTYSQCDAYGLADLSAQRSVDTHSLSNTDYYAMFGSSQRSLTGLPMTPLTASLDDSGVQESLFNSQTSAFGQDGASPSDSQTSDSVVTQWPWATPTTATPMNRNFALGSLSTSPSQDCLPNLESDQWALSSAGLNPWSANDLPLDSSKLVDSLAQPISHSGESKQSAPGMTTASSSQSELGEPALFGDLELRMPQSAVSETIFWEDSNPPVYRTATSLPSEVRPAPTSIPATTGAEGSPFTSGIGFNVNALAFSNVSVEDLQAPKDLSATPVTMSSTIDFDEPRAIMMPNNIDDVVSNDPWLMDPTNMFVGVDSLDASYSNWP</sequence>
<accession>A0A9P4V2L0</accession>
<dbReference type="GO" id="GO:0000981">
    <property type="term" value="F:DNA-binding transcription factor activity, RNA polymerase II-specific"/>
    <property type="evidence" value="ECO:0007669"/>
    <property type="project" value="TreeGrafter"/>
</dbReference>
<protein>
    <recommendedName>
        <fullName evidence="9">Copper-fist domain-containing protein</fullName>
    </recommendedName>
</protein>
<keyword evidence="11" id="KW-1185">Reference proteome</keyword>
<comment type="caution">
    <text evidence="10">The sequence shown here is derived from an EMBL/GenBank/DDBJ whole genome shotgun (WGS) entry which is preliminary data.</text>
</comment>
<dbReference type="GO" id="GO:0045944">
    <property type="term" value="P:positive regulation of transcription by RNA polymerase II"/>
    <property type="evidence" value="ECO:0007669"/>
    <property type="project" value="TreeGrafter"/>
</dbReference>
<dbReference type="InterPro" id="IPR001083">
    <property type="entry name" value="Cu_fist_DNA-bd_dom"/>
</dbReference>
<feature type="compositionally biased region" description="Basic and acidic residues" evidence="8">
    <location>
        <begin position="58"/>
        <end position="80"/>
    </location>
</feature>
<evidence type="ECO:0000256" key="7">
    <source>
        <dbReference type="ARBA" id="ARBA00023242"/>
    </source>
</evidence>
<dbReference type="SUPFAM" id="SSF57879">
    <property type="entry name" value="Zinc domain conserved in yeast copper-regulated transcription factors"/>
    <property type="match status" value="1"/>
</dbReference>
<dbReference type="Pfam" id="PF00649">
    <property type="entry name" value="Copper-fist"/>
    <property type="match status" value="1"/>
</dbReference>
<evidence type="ECO:0000256" key="2">
    <source>
        <dbReference type="ARBA" id="ARBA00022723"/>
    </source>
</evidence>
<evidence type="ECO:0000256" key="3">
    <source>
        <dbReference type="ARBA" id="ARBA00022833"/>
    </source>
</evidence>
<keyword evidence="7" id="KW-0539">Nucleus</keyword>
<evidence type="ECO:0000313" key="10">
    <source>
        <dbReference type="EMBL" id="KAF2733425.1"/>
    </source>
</evidence>
<keyword evidence="6" id="KW-0804">Transcription</keyword>
<evidence type="ECO:0000256" key="1">
    <source>
        <dbReference type="ARBA" id="ARBA00004123"/>
    </source>
</evidence>
<evidence type="ECO:0000256" key="6">
    <source>
        <dbReference type="ARBA" id="ARBA00023163"/>
    </source>
</evidence>
<dbReference type="InterPro" id="IPR051763">
    <property type="entry name" value="Copper_Homeo_Regul"/>
</dbReference>
<gene>
    <name evidence="10" type="ORF">EJ04DRAFT_605508</name>
</gene>
<keyword evidence="5" id="KW-0805">Transcription regulation</keyword>
<dbReference type="GO" id="GO:0006879">
    <property type="term" value="P:intracellular iron ion homeostasis"/>
    <property type="evidence" value="ECO:0007669"/>
    <property type="project" value="TreeGrafter"/>
</dbReference>
<keyword evidence="2" id="KW-0479">Metal-binding</keyword>
<feature type="domain" description="Copper-fist" evidence="9">
    <location>
        <begin position="1"/>
        <end position="40"/>
    </location>
</feature>
<name>A0A9P4V2L0_9PLEO</name>
<comment type="subcellular location">
    <subcellularLocation>
        <location evidence="1">Nucleus</location>
    </subcellularLocation>
</comment>
<evidence type="ECO:0000256" key="5">
    <source>
        <dbReference type="ARBA" id="ARBA00023015"/>
    </source>
</evidence>
<evidence type="ECO:0000256" key="8">
    <source>
        <dbReference type="SAM" id="MobiDB-lite"/>
    </source>
</evidence>
<dbReference type="GO" id="GO:0000978">
    <property type="term" value="F:RNA polymerase II cis-regulatory region sequence-specific DNA binding"/>
    <property type="evidence" value="ECO:0007669"/>
    <property type="project" value="TreeGrafter"/>
</dbReference>
<proteinExistence type="predicted"/>
<keyword evidence="3" id="KW-0862">Zinc</keyword>